<feature type="transmembrane region" description="Helical" evidence="7">
    <location>
        <begin position="233"/>
        <end position="251"/>
    </location>
</feature>
<evidence type="ECO:0000256" key="4">
    <source>
        <dbReference type="ARBA" id="ARBA00022692"/>
    </source>
</evidence>
<proteinExistence type="inferred from homology"/>
<evidence type="ECO:0000313" key="9">
    <source>
        <dbReference type="EMBL" id="WET43070.1"/>
    </source>
</evidence>
<keyword evidence="4 7" id="KW-0812">Transmembrane</keyword>
<comment type="similarity">
    <text evidence="7">Belongs to the binding-protein-dependent transport system permease family.</text>
</comment>
<accession>A0AB38XSQ8</accession>
<feature type="domain" description="ABC transmembrane type-1" evidence="8">
    <location>
        <begin position="94"/>
        <end position="290"/>
    </location>
</feature>
<keyword evidence="5 7" id="KW-1133">Transmembrane helix</keyword>
<evidence type="ECO:0000256" key="2">
    <source>
        <dbReference type="ARBA" id="ARBA00022448"/>
    </source>
</evidence>
<feature type="transmembrane region" description="Helical" evidence="7">
    <location>
        <begin position="166"/>
        <end position="187"/>
    </location>
</feature>
<dbReference type="RefSeq" id="WP_187402574.1">
    <property type="nucleotide sequence ID" value="NZ_CP046975.1"/>
</dbReference>
<dbReference type="GO" id="GO:0005886">
    <property type="term" value="C:plasma membrane"/>
    <property type="evidence" value="ECO:0007669"/>
    <property type="project" value="UniProtKB-SubCell"/>
</dbReference>
<keyword evidence="6 7" id="KW-0472">Membrane</keyword>
<evidence type="ECO:0000256" key="5">
    <source>
        <dbReference type="ARBA" id="ARBA00022989"/>
    </source>
</evidence>
<evidence type="ECO:0000259" key="8">
    <source>
        <dbReference type="PROSITE" id="PS50928"/>
    </source>
</evidence>
<comment type="subcellular location">
    <subcellularLocation>
        <location evidence="1 7">Cell membrane</location>
        <topology evidence="1 7">Multi-pass membrane protein</topology>
    </subcellularLocation>
</comment>
<name>A0AB38XSQ8_CORAY</name>
<feature type="transmembrane region" description="Helical" evidence="7">
    <location>
        <begin position="372"/>
        <end position="394"/>
    </location>
</feature>
<dbReference type="GeneID" id="92769214"/>
<feature type="transmembrane region" description="Helical" evidence="7">
    <location>
        <begin position="96"/>
        <end position="118"/>
    </location>
</feature>
<keyword evidence="3" id="KW-1003">Cell membrane</keyword>
<evidence type="ECO:0000256" key="6">
    <source>
        <dbReference type="ARBA" id="ARBA00023136"/>
    </source>
</evidence>
<dbReference type="PROSITE" id="PS50928">
    <property type="entry name" value="ABC_TM1"/>
    <property type="match status" value="2"/>
</dbReference>
<evidence type="ECO:0000256" key="7">
    <source>
        <dbReference type="RuleBase" id="RU363032"/>
    </source>
</evidence>
<feature type="transmembrane region" description="Helical" evidence="7">
    <location>
        <begin position="406"/>
        <end position="424"/>
    </location>
</feature>
<feature type="transmembrane region" description="Helical" evidence="7">
    <location>
        <begin position="317"/>
        <end position="334"/>
    </location>
</feature>
<dbReference type="Pfam" id="PF00528">
    <property type="entry name" value="BPD_transp_1"/>
    <property type="match status" value="2"/>
</dbReference>
<feature type="transmembrane region" description="Helical" evidence="7">
    <location>
        <begin position="533"/>
        <end position="553"/>
    </location>
</feature>
<feature type="transmembrane region" description="Helical" evidence="7">
    <location>
        <begin position="130"/>
        <end position="154"/>
    </location>
</feature>
<evidence type="ECO:0000256" key="3">
    <source>
        <dbReference type="ARBA" id="ARBA00022475"/>
    </source>
</evidence>
<dbReference type="InterPro" id="IPR000515">
    <property type="entry name" value="MetI-like"/>
</dbReference>
<sequence>MIRKAFAVVASVVGLLVLTALLPWLTGREPAYAVLRAREREREITPELIEAVRREYGLPTTPWESLQQWTTNILHGDFGTSWVTGQDAFAQAVNGFGITFALTATSMALCVFVALALVLPRIAGMRAGKWTPSVLAVLAALPSFVVAVLLLWWLAVELRMFPVSGWASPAHMVLPVLAIGLPAAGLYGRVLLISADTALAEPWVESWRTNGVPKSTIIRFVTWRSLLPTLSQLTLFFAGTLSATAAIEVTFHLPGFGRNVVAAATAGDIPVLQAAVTVVLGIGIICGFVAQAIRGQYARKLRGSIATVGRPTGGRRFWSLILSIIPIVLIALGVPRSADIDSAQRFFSPSWQHPLGTDQLGRDIWARLADGIGATIGTAILVTVVCALIALVIGHLGAPVQFFGDAMNAVPAILLGLILAGVLGRSMLTAAIAVFLVGWIPLAVHCVEVANEAAASGHYRFAQTMGASRWHLLKLHVLPTTIPAVVRHAVTRIAHNAIALAALGFLGVGAGVGSPDWGVILNESTQYLERAPWLAWGPMIGLASLGVAATIATDRFVGKRQTN</sequence>
<dbReference type="GO" id="GO:0055085">
    <property type="term" value="P:transmembrane transport"/>
    <property type="evidence" value="ECO:0007669"/>
    <property type="project" value="InterPro"/>
</dbReference>
<reference evidence="9" key="1">
    <citation type="submission" date="2023-03" db="EMBL/GenBank/DDBJ databases">
        <title>Corynebacterium amycolatum SB-1.</title>
        <authorList>
            <person name="Jo H."/>
        </authorList>
    </citation>
    <scope>NUCLEOTIDE SEQUENCE</scope>
    <source>
        <strain evidence="9">SB-1</strain>
    </source>
</reference>
<dbReference type="AlphaFoldDB" id="A0AB38XSQ8"/>
<dbReference type="InterPro" id="IPR035906">
    <property type="entry name" value="MetI-like_sf"/>
</dbReference>
<dbReference type="SUPFAM" id="SSF161098">
    <property type="entry name" value="MetI-like"/>
    <property type="match status" value="1"/>
</dbReference>
<keyword evidence="2 7" id="KW-0813">Transport</keyword>
<evidence type="ECO:0000313" key="10">
    <source>
        <dbReference type="Proteomes" id="UP001220238"/>
    </source>
</evidence>
<gene>
    <name evidence="9" type="ORF">P2W56_06335</name>
</gene>
<protein>
    <submittedName>
        <fullName evidence="9">ABC transporter permease subunit</fullName>
    </submittedName>
</protein>
<feature type="transmembrane region" description="Helical" evidence="7">
    <location>
        <begin position="493"/>
        <end position="513"/>
    </location>
</feature>
<feature type="transmembrane region" description="Helical" evidence="7">
    <location>
        <begin position="430"/>
        <end position="450"/>
    </location>
</feature>
<dbReference type="EMBL" id="CP120206">
    <property type="protein sequence ID" value="WET43070.1"/>
    <property type="molecule type" value="Genomic_DNA"/>
</dbReference>
<dbReference type="Gene3D" id="1.10.3720.10">
    <property type="entry name" value="MetI-like"/>
    <property type="match status" value="2"/>
</dbReference>
<dbReference type="PANTHER" id="PTHR43386:SF1">
    <property type="entry name" value="D,D-DIPEPTIDE TRANSPORT SYSTEM PERMEASE PROTEIN DDPC-RELATED"/>
    <property type="match status" value="1"/>
</dbReference>
<feature type="transmembrane region" description="Helical" evidence="7">
    <location>
        <begin position="271"/>
        <end position="293"/>
    </location>
</feature>
<dbReference type="Proteomes" id="UP001220238">
    <property type="component" value="Chromosome"/>
</dbReference>
<organism evidence="9 10">
    <name type="scientific">Corynebacterium amycolatum</name>
    <dbReference type="NCBI Taxonomy" id="43765"/>
    <lineage>
        <taxon>Bacteria</taxon>
        <taxon>Bacillati</taxon>
        <taxon>Actinomycetota</taxon>
        <taxon>Actinomycetes</taxon>
        <taxon>Mycobacteriales</taxon>
        <taxon>Corynebacteriaceae</taxon>
        <taxon>Corynebacterium</taxon>
    </lineage>
</organism>
<feature type="domain" description="ABC transmembrane type-1" evidence="8">
    <location>
        <begin position="368"/>
        <end position="557"/>
    </location>
</feature>
<dbReference type="CDD" id="cd06261">
    <property type="entry name" value="TM_PBP2"/>
    <property type="match status" value="2"/>
</dbReference>
<evidence type="ECO:0000256" key="1">
    <source>
        <dbReference type="ARBA" id="ARBA00004651"/>
    </source>
</evidence>
<dbReference type="InterPro" id="IPR050366">
    <property type="entry name" value="BP-dependent_transpt_permease"/>
</dbReference>
<feature type="transmembrane region" description="Helical" evidence="7">
    <location>
        <begin position="5"/>
        <end position="25"/>
    </location>
</feature>
<dbReference type="PANTHER" id="PTHR43386">
    <property type="entry name" value="OLIGOPEPTIDE TRANSPORT SYSTEM PERMEASE PROTEIN APPC"/>
    <property type="match status" value="1"/>
</dbReference>